<sequence>MIVNVFILGCVRCDINWNGTLEALACDFFQNDLSDARIPSDLCRGKCAQTPNCTHYTWTKYSEGTCWMKFGLVCKSNAIHTNDSSMLCGIMDNTTECGIHWNENNSAIACYFPGNDMSNVQIASDLCAGQCAQTSGCTHFAWSVYMGGTCWMKSGMVSKDDAIYTGDMKMVCGISHASSLGAVAGTTTPSRTSCFPYLSEKTFSSSFS</sequence>
<dbReference type="AlphaFoldDB" id="A0A819CEC1"/>
<evidence type="ECO:0000259" key="1">
    <source>
        <dbReference type="Pfam" id="PF14295"/>
    </source>
</evidence>
<dbReference type="Gene3D" id="3.50.4.10">
    <property type="entry name" value="Hepatocyte Growth Factor"/>
    <property type="match status" value="2"/>
</dbReference>
<dbReference type="Proteomes" id="UP000663823">
    <property type="component" value="Unassembled WGS sequence"/>
</dbReference>
<reference evidence="2" key="1">
    <citation type="submission" date="2021-02" db="EMBL/GenBank/DDBJ databases">
        <authorList>
            <person name="Nowell W R."/>
        </authorList>
    </citation>
    <scope>NUCLEOTIDE SEQUENCE</scope>
</reference>
<comment type="caution">
    <text evidence="2">The sequence shown here is derived from an EMBL/GenBank/DDBJ whole genome shotgun (WGS) entry which is preliminary data.</text>
</comment>
<evidence type="ECO:0000313" key="2">
    <source>
        <dbReference type="EMBL" id="CAF3817907.1"/>
    </source>
</evidence>
<name>A0A819CEC1_9BILA</name>
<gene>
    <name evidence="2" type="ORF">OTI717_LOCUS19229</name>
</gene>
<feature type="domain" description="Apple" evidence="1">
    <location>
        <begin position="112"/>
        <end position="153"/>
    </location>
</feature>
<dbReference type="EMBL" id="CAJOAX010002770">
    <property type="protein sequence ID" value="CAF3817907.1"/>
    <property type="molecule type" value="Genomic_DNA"/>
</dbReference>
<organism evidence="2 3">
    <name type="scientific">Rotaria sordida</name>
    <dbReference type="NCBI Taxonomy" id="392033"/>
    <lineage>
        <taxon>Eukaryota</taxon>
        <taxon>Metazoa</taxon>
        <taxon>Spiralia</taxon>
        <taxon>Gnathifera</taxon>
        <taxon>Rotifera</taxon>
        <taxon>Eurotatoria</taxon>
        <taxon>Bdelloidea</taxon>
        <taxon>Philodinida</taxon>
        <taxon>Philodinidae</taxon>
        <taxon>Rotaria</taxon>
    </lineage>
</organism>
<evidence type="ECO:0000313" key="3">
    <source>
        <dbReference type="Proteomes" id="UP000663823"/>
    </source>
</evidence>
<feature type="domain" description="Apple" evidence="1">
    <location>
        <begin position="41"/>
        <end position="69"/>
    </location>
</feature>
<accession>A0A819CEC1</accession>
<proteinExistence type="predicted"/>
<dbReference type="Pfam" id="PF14295">
    <property type="entry name" value="PAN_4"/>
    <property type="match status" value="2"/>
</dbReference>
<dbReference type="InterPro" id="IPR003609">
    <property type="entry name" value="Pan_app"/>
</dbReference>
<protein>
    <recommendedName>
        <fullName evidence="1">Apple domain-containing protein</fullName>
    </recommendedName>
</protein>